<proteinExistence type="predicted"/>
<accession>A0A212IX93</accession>
<evidence type="ECO:0000313" key="2">
    <source>
        <dbReference type="EMBL" id="SBV91792.1"/>
    </source>
</evidence>
<dbReference type="PANTHER" id="PTHR39196">
    <property type="entry name" value="PRIMOSOME, DNAD SUBUNIT"/>
    <property type="match status" value="1"/>
</dbReference>
<dbReference type="AlphaFoldDB" id="A0A212IX93"/>
<sequence>METMARKNKVGLDYFPFEVSFFSDLKVRRLIRKDGGQAVSIYAYLLCLIYENGYYVKWDEDMPFIIHESVGVDESYVSKVVTSCIEVDLFDAEVFEVSGILTSKGIQERYSYVNKQCKRKAVVSEFKLIDTEGMQQKKEKEIKGKEINLEFIESEFAESFNRWLEYKKSIGKYYKVQWSIEAAYRNMKDLAENSPIISTAIVDQSIKREWDGLFELKDASLLNRLRAQSISNKHTKPNPNESRQ</sequence>
<dbReference type="Pfam" id="PF14297">
    <property type="entry name" value="Lin1244_N"/>
    <property type="match status" value="1"/>
</dbReference>
<dbReference type="RefSeq" id="WP_296938333.1">
    <property type="nucleotide sequence ID" value="NZ_LT599032.1"/>
</dbReference>
<gene>
    <name evidence="2" type="ORF">KL86DYS1_10433</name>
</gene>
<evidence type="ECO:0000259" key="1">
    <source>
        <dbReference type="Pfam" id="PF14297"/>
    </source>
</evidence>
<reference evidence="2" key="1">
    <citation type="submission" date="2016-04" db="EMBL/GenBank/DDBJ databases">
        <authorList>
            <person name="Evans L.H."/>
            <person name="Alamgir A."/>
            <person name="Owens N."/>
            <person name="Weber N.D."/>
            <person name="Virtaneva K."/>
            <person name="Barbian K."/>
            <person name="Babar A."/>
            <person name="Rosenke K."/>
        </authorList>
    </citation>
    <scope>NUCLEOTIDE SEQUENCE</scope>
    <source>
        <strain evidence="2">86-1</strain>
    </source>
</reference>
<dbReference type="EMBL" id="FLUM01000001">
    <property type="protein sequence ID" value="SBV91792.1"/>
    <property type="molecule type" value="Genomic_DNA"/>
</dbReference>
<name>A0A212IX93_9BACT</name>
<organism evidence="2">
    <name type="scientific">uncultured Dysgonomonas sp</name>
    <dbReference type="NCBI Taxonomy" id="206096"/>
    <lineage>
        <taxon>Bacteria</taxon>
        <taxon>Pseudomonadati</taxon>
        <taxon>Bacteroidota</taxon>
        <taxon>Bacteroidia</taxon>
        <taxon>Bacteroidales</taxon>
        <taxon>Dysgonomonadaceae</taxon>
        <taxon>Dysgonomonas</taxon>
        <taxon>environmental samples</taxon>
    </lineage>
</organism>
<feature type="domain" description="Lin1244/Lin1753-like N-terminal" evidence="1">
    <location>
        <begin position="14"/>
        <end position="106"/>
    </location>
</feature>
<dbReference type="InterPro" id="IPR025400">
    <property type="entry name" value="Lin1244/Lin1753-like_N"/>
</dbReference>
<dbReference type="PANTHER" id="PTHR39196:SF1">
    <property type="entry name" value="PRIMOSOME, DNAD SUBUNIT"/>
    <property type="match status" value="1"/>
</dbReference>
<protein>
    <recommendedName>
        <fullName evidence="1">Lin1244/Lin1753-like N-terminal domain-containing protein</fullName>
    </recommendedName>
</protein>